<name>A0A0R0BDY4_9GAMM</name>
<reference evidence="1 2" key="1">
    <citation type="submission" date="2015-05" db="EMBL/GenBank/DDBJ databases">
        <title>Genome sequencing and analysis of members of genus Stenotrophomonas.</title>
        <authorList>
            <person name="Patil P.P."/>
            <person name="Midha S."/>
            <person name="Patil P.B."/>
        </authorList>
    </citation>
    <scope>NUCLEOTIDE SEQUENCE [LARGE SCALE GENOMIC DNA]</scope>
    <source>
        <strain evidence="1 2">DSM 17805</strain>
    </source>
</reference>
<keyword evidence="2" id="KW-1185">Reference proteome</keyword>
<dbReference type="EMBL" id="LDJH01000023">
    <property type="protein sequence ID" value="KRG55631.1"/>
    <property type="molecule type" value="Genomic_DNA"/>
</dbReference>
<dbReference type="Proteomes" id="UP000051254">
    <property type="component" value="Unassembled WGS sequence"/>
</dbReference>
<evidence type="ECO:0000313" key="1">
    <source>
        <dbReference type="EMBL" id="KRG55631.1"/>
    </source>
</evidence>
<accession>A0A0R0BDY4</accession>
<evidence type="ECO:0000313" key="2">
    <source>
        <dbReference type="Proteomes" id="UP000051254"/>
    </source>
</evidence>
<sequence length="63" mass="6719">MAGSLSSVDQVITGINLDDLSPVIRGQWDAIRNTGSFLLGNVLVCLFIEANGVFQATRPDKLA</sequence>
<gene>
    <name evidence="1" type="ORF">ABB25_11605</name>
</gene>
<dbReference type="AlphaFoldDB" id="A0A0R0BDY4"/>
<organism evidence="1 2">
    <name type="scientific">Stenotrophomonas koreensis</name>
    <dbReference type="NCBI Taxonomy" id="266128"/>
    <lineage>
        <taxon>Bacteria</taxon>
        <taxon>Pseudomonadati</taxon>
        <taxon>Pseudomonadota</taxon>
        <taxon>Gammaproteobacteria</taxon>
        <taxon>Lysobacterales</taxon>
        <taxon>Lysobacteraceae</taxon>
        <taxon>Stenotrophomonas</taxon>
    </lineage>
</organism>
<protein>
    <submittedName>
        <fullName evidence="1">Uncharacterized protein</fullName>
    </submittedName>
</protein>
<comment type="caution">
    <text evidence="1">The sequence shown here is derived from an EMBL/GenBank/DDBJ whole genome shotgun (WGS) entry which is preliminary data.</text>
</comment>
<proteinExistence type="predicted"/>